<dbReference type="GO" id="GO:0016740">
    <property type="term" value="F:transferase activity"/>
    <property type="evidence" value="ECO:0007669"/>
    <property type="project" value="UniProtKB-KW"/>
</dbReference>
<accession>A0A6S7G1J0</accession>
<feature type="compositionally biased region" description="Polar residues" evidence="8">
    <location>
        <begin position="198"/>
        <end position="221"/>
    </location>
</feature>
<gene>
    <name evidence="9" type="ORF">PACLA_8A016230</name>
</gene>
<feature type="compositionally biased region" description="Low complexity" evidence="8">
    <location>
        <begin position="412"/>
        <end position="427"/>
    </location>
</feature>
<feature type="region of interest" description="Disordered" evidence="8">
    <location>
        <begin position="195"/>
        <end position="222"/>
    </location>
</feature>
<dbReference type="GO" id="GO:0008270">
    <property type="term" value="F:zinc ion binding"/>
    <property type="evidence" value="ECO:0007669"/>
    <property type="project" value="UniProtKB-KW"/>
</dbReference>
<feature type="region of interest" description="Disordered" evidence="8">
    <location>
        <begin position="393"/>
        <end position="427"/>
    </location>
</feature>
<dbReference type="InterPro" id="IPR051628">
    <property type="entry name" value="LUBAC_E3_Ligases"/>
</dbReference>
<keyword evidence="7" id="KW-0862">Zinc</keyword>
<dbReference type="AlphaFoldDB" id="A0A6S7G1J0"/>
<dbReference type="Pfam" id="PF26200">
    <property type="entry name" value="Rcat_RNF216"/>
    <property type="match status" value="1"/>
</dbReference>
<dbReference type="InterPro" id="IPR013083">
    <property type="entry name" value="Znf_RING/FYVE/PHD"/>
</dbReference>
<evidence type="ECO:0000256" key="6">
    <source>
        <dbReference type="ARBA" id="ARBA00022786"/>
    </source>
</evidence>
<dbReference type="PROSITE" id="PS51873">
    <property type="entry name" value="TRIAD"/>
    <property type="match status" value="1"/>
</dbReference>
<proteinExistence type="predicted"/>
<dbReference type="InterPro" id="IPR002867">
    <property type="entry name" value="IBR_dom"/>
</dbReference>
<dbReference type="SMART" id="SM00647">
    <property type="entry name" value="IBR"/>
    <property type="match status" value="2"/>
</dbReference>
<keyword evidence="5" id="KW-0863">Zinc-finger</keyword>
<evidence type="ECO:0000313" key="10">
    <source>
        <dbReference type="Proteomes" id="UP001152795"/>
    </source>
</evidence>
<evidence type="ECO:0000313" key="9">
    <source>
        <dbReference type="EMBL" id="CAB3983507.1"/>
    </source>
</evidence>
<keyword evidence="2" id="KW-0808">Transferase</keyword>
<feature type="region of interest" description="Disordered" evidence="8">
    <location>
        <begin position="99"/>
        <end position="131"/>
    </location>
</feature>
<keyword evidence="10" id="KW-1185">Reference proteome</keyword>
<comment type="pathway">
    <text evidence="1">Protein modification; protein ubiquitination.</text>
</comment>
<organism evidence="9 10">
    <name type="scientific">Paramuricea clavata</name>
    <name type="common">Red gorgonian</name>
    <name type="synonym">Violescent sea-whip</name>
    <dbReference type="NCBI Taxonomy" id="317549"/>
    <lineage>
        <taxon>Eukaryota</taxon>
        <taxon>Metazoa</taxon>
        <taxon>Cnidaria</taxon>
        <taxon>Anthozoa</taxon>
        <taxon>Octocorallia</taxon>
        <taxon>Malacalcyonacea</taxon>
        <taxon>Plexauridae</taxon>
        <taxon>Paramuricea</taxon>
    </lineage>
</organism>
<dbReference type="Gene3D" id="1.20.120.1750">
    <property type="match status" value="1"/>
</dbReference>
<dbReference type="Pfam" id="PF26112">
    <property type="entry name" value="UBA_RNF216"/>
    <property type="match status" value="1"/>
</dbReference>
<dbReference type="CDD" id="cd16630">
    <property type="entry name" value="RING-HC_RBR_RNF216"/>
    <property type="match status" value="1"/>
</dbReference>
<dbReference type="EMBL" id="CACRXK020000622">
    <property type="protein sequence ID" value="CAB3983507.1"/>
    <property type="molecule type" value="Genomic_DNA"/>
</dbReference>
<dbReference type="Proteomes" id="UP001152795">
    <property type="component" value="Unassembled WGS sequence"/>
</dbReference>
<keyword evidence="4" id="KW-0677">Repeat</keyword>
<evidence type="ECO:0000256" key="8">
    <source>
        <dbReference type="SAM" id="MobiDB-lite"/>
    </source>
</evidence>
<sequence length="757" mass="86090">MDDAVICGQLRQIFPQIELNVIQRTVEEAKTNEGVDILTHCIEVVLARQEEARWFGNNNNGQQGNDDVVVVKSIRKETSRKGKTRDIPVVLVREDGPGQLIRPQRETPQPFSDIDSDNYPGFESSDDETDDPIRYMNKFNYNGDSSPIGDQFSDDNFDRLITDLSSPPLAIVPQQMTAPASPLRSTVIKHLTFDEQQHQQPSTTPNRQPLATPGQQPSETPIRQLPATPVMQLSATPIMQPSATPIWQPLAMPIEKPLVTPNQQSMPMGCSLLDFIKQMFPKVNRQFVQNLSQQGHDLNSIVNILIDRPDMQKSDSSSNPPSPKEPAQTKEIDYFTDFSQKVSPLYHRPCEYLLRNEFQRVSVVDIRKAMQICNDHYAPARKLLEEALVEMNQNRRGKSPQASTLPKGSAVPQSSTSLQSSSLPTTSNLTRKNKFTITRLLASKRTPVKLFDKIHPELQLEIDFVKKRKMLNEEKKNAIYAAHVNKQQYIDEGELIECGCCFGEFPFEEIIQCSDGHLFCKECLHGYAKEIIFGSAMTSVKLICMGESCDQPFPYNQLEKCLTKNEIEKYQGRLQEDCLAKADIPNLHQCPFCEFVAIIPETEKVFTCMNPKCMKETCIECNEEWKDHFGKKCNEIEKKSQTNLRLSYEERMTVAKVRKCAKCSLTFTKQDGCNKMTCRCGTTQCYVCRKSSINYNHFCRHPRDPGKKCQKCTACSLWTDPTEDDDLAIKQLQEESVVAKRKLMEEIEQSASKKQKV</sequence>
<dbReference type="CDD" id="cd20339">
    <property type="entry name" value="BRcat_RBR_RNF216"/>
    <property type="match status" value="1"/>
</dbReference>
<evidence type="ECO:0000256" key="3">
    <source>
        <dbReference type="ARBA" id="ARBA00022723"/>
    </source>
</evidence>
<keyword evidence="6" id="KW-0833">Ubl conjugation pathway</keyword>
<evidence type="ECO:0000256" key="4">
    <source>
        <dbReference type="ARBA" id="ARBA00022737"/>
    </source>
</evidence>
<dbReference type="PANTHER" id="PTHR22770:SF47">
    <property type="entry name" value="E3 UBIQUITIN-PROTEIN LIGASE RNF216"/>
    <property type="match status" value="1"/>
</dbReference>
<name>A0A6S7G1J0_PARCT</name>
<dbReference type="InterPro" id="IPR047546">
    <property type="entry name" value="Rcat_RBR_RNF216"/>
</dbReference>
<dbReference type="CDD" id="cd20353">
    <property type="entry name" value="Rcat_RBR_RNF216"/>
    <property type="match status" value="1"/>
</dbReference>
<dbReference type="Gene3D" id="3.30.40.10">
    <property type="entry name" value="Zinc/RING finger domain, C3HC4 (zinc finger)"/>
    <property type="match status" value="1"/>
</dbReference>
<comment type="caution">
    <text evidence="9">The sequence shown here is derived from an EMBL/GenBank/DDBJ whole genome shotgun (WGS) entry which is preliminary data.</text>
</comment>
<feature type="region of interest" description="Disordered" evidence="8">
    <location>
        <begin position="310"/>
        <end position="330"/>
    </location>
</feature>
<dbReference type="SUPFAM" id="SSF57850">
    <property type="entry name" value="RING/U-box"/>
    <property type="match status" value="3"/>
</dbReference>
<dbReference type="PANTHER" id="PTHR22770">
    <property type="entry name" value="UBIQUITIN CONJUGATING ENZYME 7 INTERACTING PROTEIN-RELATED"/>
    <property type="match status" value="1"/>
</dbReference>
<evidence type="ECO:0000256" key="2">
    <source>
        <dbReference type="ARBA" id="ARBA00022679"/>
    </source>
</evidence>
<evidence type="ECO:0000256" key="7">
    <source>
        <dbReference type="ARBA" id="ARBA00022833"/>
    </source>
</evidence>
<dbReference type="InterPro" id="IPR047544">
    <property type="entry name" value="RING-HC_RBR_RNF216"/>
</dbReference>
<evidence type="ECO:0000256" key="5">
    <source>
        <dbReference type="ARBA" id="ARBA00022771"/>
    </source>
</evidence>
<dbReference type="InterPro" id="IPR047545">
    <property type="entry name" value="BRcat_RBR_RNF216"/>
</dbReference>
<dbReference type="InterPro" id="IPR058758">
    <property type="entry name" value="UBA_RNF216"/>
</dbReference>
<reference evidence="9" key="1">
    <citation type="submission" date="2020-04" db="EMBL/GenBank/DDBJ databases">
        <authorList>
            <person name="Alioto T."/>
            <person name="Alioto T."/>
            <person name="Gomez Garrido J."/>
        </authorList>
    </citation>
    <scope>NUCLEOTIDE SEQUENCE</scope>
    <source>
        <strain evidence="9">A484AB</strain>
    </source>
</reference>
<dbReference type="Pfam" id="PF26191">
    <property type="entry name" value="RING-HC_RBR_RNF216"/>
    <property type="match status" value="1"/>
</dbReference>
<evidence type="ECO:0000256" key="1">
    <source>
        <dbReference type="ARBA" id="ARBA00004906"/>
    </source>
</evidence>
<keyword evidence="3" id="KW-0479">Metal-binding</keyword>
<protein>
    <submittedName>
        <fullName evidence="9">Uncharacterized protein</fullName>
    </submittedName>
</protein>
<dbReference type="InterPro" id="IPR044066">
    <property type="entry name" value="TRIAD_supradom"/>
</dbReference>
<dbReference type="OrthoDB" id="5963834at2759"/>